<dbReference type="Proteomes" id="UP000198310">
    <property type="component" value="Unassembled WGS sequence"/>
</dbReference>
<keyword evidence="2" id="KW-1185">Reference proteome</keyword>
<name>A0A239BBS9_9BACT</name>
<reference evidence="2" key="1">
    <citation type="submission" date="2017-06" db="EMBL/GenBank/DDBJ databases">
        <authorList>
            <person name="Varghese N."/>
            <person name="Submissions S."/>
        </authorList>
    </citation>
    <scope>NUCLEOTIDE SEQUENCE [LARGE SCALE GENOMIC DNA]</scope>
    <source>
        <strain evidence="2">DSM 28041</strain>
    </source>
</reference>
<sequence length="89" mass="9875">MPYPSQTEIDAQAAAAGFTVGAYVHMSTRDYTVAAPIREFSFSDGEVVAVWMNGACRTPLSELRLSTGHRTRQQFPAGYEFFLKVLLNK</sequence>
<protein>
    <submittedName>
        <fullName evidence="1">Uncharacterized protein</fullName>
    </submittedName>
</protein>
<accession>A0A239BBS9</accession>
<dbReference type="AlphaFoldDB" id="A0A239BBS9"/>
<dbReference type="RefSeq" id="WP_089334437.1">
    <property type="nucleotide sequence ID" value="NZ_FZNS01000021.1"/>
</dbReference>
<evidence type="ECO:0000313" key="1">
    <source>
        <dbReference type="EMBL" id="SNS05360.1"/>
    </source>
</evidence>
<proteinExistence type="predicted"/>
<gene>
    <name evidence="1" type="ORF">SAMN06269173_12115</name>
</gene>
<organism evidence="1 2">
    <name type="scientific">Hymenobacter mucosus</name>
    <dbReference type="NCBI Taxonomy" id="1411120"/>
    <lineage>
        <taxon>Bacteria</taxon>
        <taxon>Pseudomonadati</taxon>
        <taxon>Bacteroidota</taxon>
        <taxon>Cytophagia</taxon>
        <taxon>Cytophagales</taxon>
        <taxon>Hymenobacteraceae</taxon>
        <taxon>Hymenobacter</taxon>
    </lineage>
</organism>
<evidence type="ECO:0000313" key="2">
    <source>
        <dbReference type="Proteomes" id="UP000198310"/>
    </source>
</evidence>
<dbReference type="EMBL" id="FZNS01000021">
    <property type="protein sequence ID" value="SNS05360.1"/>
    <property type="molecule type" value="Genomic_DNA"/>
</dbReference>